<name>A0A5C5VK05_9BACT</name>
<dbReference type="EMBL" id="SIHJ01000001">
    <property type="protein sequence ID" value="TWT38042.1"/>
    <property type="molecule type" value="Genomic_DNA"/>
</dbReference>
<feature type="domain" description="DinB-like" evidence="1">
    <location>
        <begin position="12"/>
        <end position="151"/>
    </location>
</feature>
<dbReference type="Pfam" id="PF12867">
    <property type="entry name" value="DinB_2"/>
    <property type="match status" value="1"/>
</dbReference>
<protein>
    <submittedName>
        <fullName evidence="2">DinB superfamily protein</fullName>
    </submittedName>
</protein>
<dbReference type="InterPro" id="IPR024775">
    <property type="entry name" value="DinB-like"/>
</dbReference>
<dbReference type="SUPFAM" id="SSF109854">
    <property type="entry name" value="DinB/YfiT-like putative metalloenzymes"/>
    <property type="match status" value="1"/>
</dbReference>
<sequence>MFPVESIVYPWDNGRRYAVALLDDLTDEQMVLRPGGNMNHPAWIVGHISIYHPVVCSLLSGEPCDDPADHDLFGFRGRGPLPDASEYGSKAEQVDRFVAGHERVAEALLSATADQLQQLPSLKRWADAYPTVAVMLPDLLLHHESLHIGQLSIWRRAAGLPPVAIPDRSPRAGLFG</sequence>
<proteinExistence type="predicted"/>
<dbReference type="Gene3D" id="1.20.120.450">
    <property type="entry name" value="dinb family like domain"/>
    <property type="match status" value="1"/>
</dbReference>
<organism evidence="2 3">
    <name type="scientific">Posidoniimonas corsicana</name>
    <dbReference type="NCBI Taxonomy" id="1938618"/>
    <lineage>
        <taxon>Bacteria</taxon>
        <taxon>Pseudomonadati</taxon>
        <taxon>Planctomycetota</taxon>
        <taxon>Planctomycetia</taxon>
        <taxon>Pirellulales</taxon>
        <taxon>Lacipirellulaceae</taxon>
        <taxon>Posidoniimonas</taxon>
    </lineage>
</organism>
<dbReference type="AlphaFoldDB" id="A0A5C5VK05"/>
<accession>A0A5C5VK05</accession>
<keyword evidence="3" id="KW-1185">Reference proteome</keyword>
<comment type="caution">
    <text evidence="2">The sequence shown here is derived from an EMBL/GenBank/DDBJ whole genome shotgun (WGS) entry which is preliminary data.</text>
</comment>
<gene>
    <name evidence="2" type="ORF">KOR34_30100</name>
</gene>
<evidence type="ECO:0000313" key="2">
    <source>
        <dbReference type="EMBL" id="TWT38042.1"/>
    </source>
</evidence>
<evidence type="ECO:0000313" key="3">
    <source>
        <dbReference type="Proteomes" id="UP000316714"/>
    </source>
</evidence>
<dbReference type="InterPro" id="IPR034660">
    <property type="entry name" value="DinB/YfiT-like"/>
</dbReference>
<evidence type="ECO:0000259" key="1">
    <source>
        <dbReference type="Pfam" id="PF12867"/>
    </source>
</evidence>
<dbReference type="RefSeq" id="WP_197531425.1">
    <property type="nucleotide sequence ID" value="NZ_SIHJ01000001.1"/>
</dbReference>
<reference evidence="2 3" key="1">
    <citation type="submission" date="2019-02" db="EMBL/GenBank/DDBJ databases">
        <title>Deep-cultivation of Planctomycetes and their phenomic and genomic characterization uncovers novel biology.</title>
        <authorList>
            <person name="Wiegand S."/>
            <person name="Jogler M."/>
            <person name="Boedeker C."/>
            <person name="Pinto D."/>
            <person name="Vollmers J."/>
            <person name="Rivas-Marin E."/>
            <person name="Kohn T."/>
            <person name="Peeters S.H."/>
            <person name="Heuer A."/>
            <person name="Rast P."/>
            <person name="Oberbeckmann S."/>
            <person name="Bunk B."/>
            <person name="Jeske O."/>
            <person name="Meyerdierks A."/>
            <person name="Storesund J.E."/>
            <person name="Kallscheuer N."/>
            <person name="Luecker S."/>
            <person name="Lage O.M."/>
            <person name="Pohl T."/>
            <person name="Merkel B.J."/>
            <person name="Hornburger P."/>
            <person name="Mueller R.-W."/>
            <person name="Bruemmer F."/>
            <person name="Labrenz M."/>
            <person name="Spormann A.M."/>
            <person name="Op Den Camp H."/>
            <person name="Overmann J."/>
            <person name="Amann R."/>
            <person name="Jetten M.S.M."/>
            <person name="Mascher T."/>
            <person name="Medema M.H."/>
            <person name="Devos D.P."/>
            <person name="Kaster A.-K."/>
            <person name="Ovreas L."/>
            <person name="Rohde M."/>
            <person name="Galperin M.Y."/>
            <person name="Jogler C."/>
        </authorList>
    </citation>
    <scope>NUCLEOTIDE SEQUENCE [LARGE SCALE GENOMIC DNA]</scope>
    <source>
        <strain evidence="2 3">KOR34</strain>
    </source>
</reference>
<dbReference type="Proteomes" id="UP000316714">
    <property type="component" value="Unassembled WGS sequence"/>
</dbReference>